<dbReference type="STRING" id="1797259.A2989_00635"/>
<dbReference type="Proteomes" id="UP000177080">
    <property type="component" value="Unassembled WGS sequence"/>
</dbReference>
<dbReference type="GO" id="GO:0022625">
    <property type="term" value="C:cytosolic large ribosomal subunit"/>
    <property type="evidence" value="ECO:0007669"/>
    <property type="project" value="TreeGrafter"/>
</dbReference>
<organism evidence="8 9">
    <name type="scientific">Candidatus Amesbacteria bacterium RIFCSPLOWO2_01_FULL_48_25</name>
    <dbReference type="NCBI Taxonomy" id="1797259"/>
    <lineage>
        <taxon>Bacteria</taxon>
        <taxon>Candidatus Amesiibacteriota</taxon>
    </lineage>
</organism>
<comment type="subunit">
    <text evidence="7">Part of the 50S ribosomal subunit; part of the 5S rRNA/L5/L18/L25 subcomplex. Contacts the 5S and 23S rRNAs.</text>
</comment>
<comment type="similarity">
    <text evidence="1 7">Belongs to the universal ribosomal protein uL18 family.</text>
</comment>
<evidence type="ECO:0000256" key="3">
    <source>
        <dbReference type="ARBA" id="ARBA00022884"/>
    </source>
</evidence>
<evidence type="ECO:0000256" key="6">
    <source>
        <dbReference type="ARBA" id="ARBA00035197"/>
    </source>
</evidence>
<evidence type="ECO:0000256" key="4">
    <source>
        <dbReference type="ARBA" id="ARBA00022980"/>
    </source>
</evidence>
<dbReference type="GO" id="GO:0008097">
    <property type="term" value="F:5S rRNA binding"/>
    <property type="evidence" value="ECO:0007669"/>
    <property type="project" value="TreeGrafter"/>
</dbReference>
<dbReference type="PANTHER" id="PTHR12899:SF3">
    <property type="entry name" value="LARGE RIBOSOMAL SUBUNIT PROTEIN UL18M"/>
    <property type="match status" value="1"/>
</dbReference>
<keyword evidence="5 7" id="KW-0687">Ribonucleoprotein</keyword>
<dbReference type="InterPro" id="IPR004389">
    <property type="entry name" value="Ribosomal_uL18_bac-type"/>
</dbReference>
<dbReference type="HAMAP" id="MF_01337_B">
    <property type="entry name" value="Ribosomal_uL18_B"/>
    <property type="match status" value="1"/>
</dbReference>
<keyword evidence="3 7" id="KW-0694">RNA-binding</keyword>
<dbReference type="Pfam" id="PF00861">
    <property type="entry name" value="Ribosomal_L18p"/>
    <property type="match status" value="1"/>
</dbReference>
<evidence type="ECO:0000313" key="8">
    <source>
        <dbReference type="EMBL" id="OGD03323.1"/>
    </source>
</evidence>
<dbReference type="GO" id="GO:0003735">
    <property type="term" value="F:structural constituent of ribosome"/>
    <property type="evidence" value="ECO:0007669"/>
    <property type="project" value="InterPro"/>
</dbReference>
<dbReference type="Gene3D" id="3.30.420.100">
    <property type="match status" value="1"/>
</dbReference>
<reference evidence="8 9" key="1">
    <citation type="journal article" date="2016" name="Nat. Commun.">
        <title>Thousands of microbial genomes shed light on interconnected biogeochemical processes in an aquifer system.</title>
        <authorList>
            <person name="Anantharaman K."/>
            <person name="Brown C.T."/>
            <person name="Hug L.A."/>
            <person name="Sharon I."/>
            <person name="Castelle C.J."/>
            <person name="Probst A.J."/>
            <person name="Thomas B.C."/>
            <person name="Singh A."/>
            <person name="Wilkins M.J."/>
            <person name="Karaoz U."/>
            <person name="Brodie E.L."/>
            <person name="Williams K.H."/>
            <person name="Hubbard S.S."/>
            <person name="Banfield J.F."/>
        </authorList>
    </citation>
    <scope>NUCLEOTIDE SEQUENCE [LARGE SCALE GENOMIC DNA]</scope>
</reference>
<keyword evidence="4 7" id="KW-0689">Ribosomal protein</keyword>
<proteinExistence type="inferred from homology"/>
<evidence type="ECO:0000256" key="5">
    <source>
        <dbReference type="ARBA" id="ARBA00023274"/>
    </source>
</evidence>
<dbReference type="GO" id="GO:0006412">
    <property type="term" value="P:translation"/>
    <property type="evidence" value="ECO:0007669"/>
    <property type="project" value="UniProtKB-UniRule"/>
</dbReference>
<gene>
    <name evidence="7" type="primary">rplR</name>
    <name evidence="8" type="ORF">A2989_00635</name>
</gene>
<dbReference type="PANTHER" id="PTHR12899">
    <property type="entry name" value="39S RIBOSOMAL PROTEIN L18, MITOCHONDRIAL"/>
    <property type="match status" value="1"/>
</dbReference>
<protein>
    <recommendedName>
        <fullName evidence="6 7">Large ribosomal subunit protein uL18</fullName>
    </recommendedName>
</protein>
<evidence type="ECO:0000256" key="7">
    <source>
        <dbReference type="HAMAP-Rule" id="MF_01337"/>
    </source>
</evidence>
<evidence type="ECO:0000256" key="1">
    <source>
        <dbReference type="ARBA" id="ARBA00007116"/>
    </source>
</evidence>
<dbReference type="AlphaFoldDB" id="A0A1F4ZAN4"/>
<comment type="function">
    <text evidence="7">This is one of the proteins that bind and probably mediate the attachment of the 5S RNA into the large ribosomal subunit, where it forms part of the central protuberance.</text>
</comment>
<keyword evidence="2 7" id="KW-0699">rRNA-binding</keyword>
<sequence length="104" mass="11641">MIKRYKNKSQRRAVRTRFKVRGTGKYRLTVFRSNKYIYAQVVDLARGDTLVGVSGKSPSEVGEKIAKKALKSGIGSIAFDRGSYRYHGQVKQLAEAARVAGLKF</sequence>
<accession>A0A1F4ZAN4</accession>
<evidence type="ECO:0000256" key="2">
    <source>
        <dbReference type="ARBA" id="ARBA00022730"/>
    </source>
</evidence>
<dbReference type="InterPro" id="IPR057268">
    <property type="entry name" value="Ribosomal_L18"/>
</dbReference>
<dbReference type="CDD" id="cd00432">
    <property type="entry name" value="Ribosomal_L18_L5e"/>
    <property type="match status" value="1"/>
</dbReference>
<dbReference type="EMBL" id="MEXN01000007">
    <property type="protein sequence ID" value="OGD03323.1"/>
    <property type="molecule type" value="Genomic_DNA"/>
</dbReference>
<dbReference type="InterPro" id="IPR005484">
    <property type="entry name" value="Ribosomal_uL18_bac/plant/anim"/>
</dbReference>
<dbReference type="SUPFAM" id="SSF53137">
    <property type="entry name" value="Translational machinery components"/>
    <property type="match status" value="1"/>
</dbReference>
<name>A0A1F4ZAN4_9BACT</name>
<evidence type="ECO:0000313" key="9">
    <source>
        <dbReference type="Proteomes" id="UP000177080"/>
    </source>
</evidence>
<comment type="caution">
    <text evidence="8">The sequence shown here is derived from an EMBL/GenBank/DDBJ whole genome shotgun (WGS) entry which is preliminary data.</text>
</comment>